<dbReference type="EMBL" id="CP065726">
    <property type="protein sequence ID" value="QPT38554.1"/>
    <property type="molecule type" value="Genomic_DNA"/>
</dbReference>
<evidence type="ECO:0000313" key="2">
    <source>
        <dbReference type="Proteomes" id="UP000594865"/>
    </source>
</evidence>
<dbReference type="Proteomes" id="UP000594865">
    <property type="component" value="Chromosome"/>
</dbReference>
<dbReference type="RefSeq" id="WP_111727228.1">
    <property type="nucleotide sequence ID" value="NZ_CP065726.1"/>
</dbReference>
<accession>A0A7T3BMQ3</accession>
<gene>
    <name evidence="1" type="ORF">I6G28_03150</name>
</gene>
<organism evidence="1 2">
    <name type="scientific">Neisseria cinerea</name>
    <dbReference type="NCBI Taxonomy" id="483"/>
    <lineage>
        <taxon>Bacteria</taxon>
        <taxon>Pseudomonadati</taxon>
        <taxon>Pseudomonadota</taxon>
        <taxon>Betaproteobacteria</taxon>
        <taxon>Neisseriales</taxon>
        <taxon>Neisseriaceae</taxon>
        <taxon>Neisseria</taxon>
    </lineage>
</organism>
<keyword evidence="2" id="KW-1185">Reference proteome</keyword>
<name>A0A7T3BMQ3_NEICI</name>
<sequence>MFKTLKSIWQEITQKGKIFLYQMAFTLLIPLRNWALSPQQIAQRLHFVPHPRICCGAGYFSCVGWASAHRFFIFGCRLVG</sequence>
<protein>
    <submittedName>
        <fullName evidence="1">Uncharacterized protein</fullName>
    </submittedName>
</protein>
<proteinExistence type="predicted"/>
<dbReference type="GeneID" id="84021427"/>
<dbReference type="AlphaFoldDB" id="A0A7T3BMQ3"/>
<reference evidence="1 2" key="1">
    <citation type="submission" date="2020-12" db="EMBL/GenBank/DDBJ databases">
        <title>FDA dAtabase for Regulatory Grade micrObial Sequences (FDA-ARGOS): Supporting development and validation of Infectious Disease Dx tests.</title>
        <authorList>
            <person name="Sproer C."/>
            <person name="Gronow S."/>
            <person name="Severitt S."/>
            <person name="Schroder I."/>
            <person name="Tallon L."/>
            <person name="Sadzewicz L."/>
            <person name="Zhao X."/>
            <person name="Boylan J."/>
            <person name="Ott S."/>
            <person name="Bowen H."/>
            <person name="Vavikolanu K."/>
            <person name="Mehta A."/>
            <person name="Aluvathingal J."/>
            <person name="Nadendla S."/>
            <person name="Lowell S."/>
            <person name="Myers T."/>
            <person name="Yan Y."/>
            <person name="Sichtig H."/>
        </authorList>
    </citation>
    <scope>NUCLEOTIDE SEQUENCE [LARGE SCALE GENOMIC DNA]</scope>
    <source>
        <strain evidence="1 2">FDAARGOS_871</strain>
    </source>
</reference>
<evidence type="ECO:0000313" key="1">
    <source>
        <dbReference type="EMBL" id="QPT38554.1"/>
    </source>
</evidence>